<dbReference type="SUPFAM" id="SSF51735">
    <property type="entry name" value="NAD(P)-binding Rossmann-fold domains"/>
    <property type="match status" value="1"/>
</dbReference>
<dbReference type="OrthoDB" id="112777at2"/>
<name>A0A420EGU2_9ALTE</name>
<dbReference type="Gene3D" id="3.40.50.720">
    <property type="entry name" value="NAD(P)-binding Rossmann-like Domain"/>
    <property type="match status" value="1"/>
</dbReference>
<protein>
    <recommendedName>
        <fullName evidence="3">NAD-dependent epimerase/dehydratase family protein</fullName>
    </recommendedName>
</protein>
<dbReference type="RefSeq" id="WP_120353913.1">
    <property type="nucleotide sequence ID" value="NZ_RAQO01000004.1"/>
</dbReference>
<accession>A0A420EGU2</accession>
<dbReference type="AlphaFoldDB" id="A0A420EGU2"/>
<evidence type="ECO:0000313" key="2">
    <source>
        <dbReference type="Proteomes" id="UP000286482"/>
    </source>
</evidence>
<keyword evidence="2" id="KW-1185">Reference proteome</keyword>
<dbReference type="Proteomes" id="UP000286482">
    <property type="component" value="Unassembled WGS sequence"/>
</dbReference>
<comment type="caution">
    <text evidence="1">The sequence shown here is derived from an EMBL/GenBank/DDBJ whole genome shotgun (WGS) entry which is preliminary data.</text>
</comment>
<sequence>MNNSKVFVLGANGNFGLSMRKSLAQHHYQTIAISRSQTKDLGLPGESLVQADATAPELWPLSPKKGDVLVYAINPKYSQWEKYAFEYLDRICRLAESKQLTICFPGNVYHLPTHSNHAIDETFEPHPRTLLGEIRLRMEQRLQQASANGAQVIILRAGDFIAQDDETGSSWFSHLISSAKRKTIVRVPESPQTLHTWAYLPDLSENFVHLISKRKQLGSFNCFHYQGLEFNFNQLLQSLDLQLKINVGKGLWSWTLLKALALVDKNMIGVLQMRYLWQQRLALDDSKLRALLEPEQLYRQSSLEDVLSAVLTVET</sequence>
<organism evidence="1 2">
    <name type="scientific">Alginatibacterium sediminis</name>
    <dbReference type="NCBI Taxonomy" id="2164068"/>
    <lineage>
        <taxon>Bacteria</taxon>
        <taxon>Pseudomonadati</taxon>
        <taxon>Pseudomonadota</taxon>
        <taxon>Gammaproteobacteria</taxon>
        <taxon>Alteromonadales</taxon>
        <taxon>Alteromonadaceae</taxon>
        <taxon>Alginatibacterium</taxon>
    </lineage>
</organism>
<dbReference type="InterPro" id="IPR036291">
    <property type="entry name" value="NAD(P)-bd_dom_sf"/>
</dbReference>
<evidence type="ECO:0000313" key="1">
    <source>
        <dbReference type="EMBL" id="RKF19909.1"/>
    </source>
</evidence>
<evidence type="ECO:0008006" key="3">
    <source>
        <dbReference type="Google" id="ProtNLM"/>
    </source>
</evidence>
<proteinExistence type="predicted"/>
<reference evidence="1 2" key="1">
    <citation type="submission" date="2018-09" db="EMBL/GenBank/DDBJ databases">
        <authorList>
            <person name="Wang Z."/>
        </authorList>
    </citation>
    <scope>NUCLEOTIDE SEQUENCE [LARGE SCALE GENOMIC DNA]</scope>
    <source>
        <strain evidence="1 2">ALS 81</strain>
    </source>
</reference>
<gene>
    <name evidence="1" type="ORF">DBZ36_05470</name>
</gene>
<dbReference type="EMBL" id="RAQO01000004">
    <property type="protein sequence ID" value="RKF19909.1"/>
    <property type="molecule type" value="Genomic_DNA"/>
</dbReference>